<proteinExistence type="predicted"/>
<keyword evidence="3" id="KW-1185">Reference proteome</keyword>
<evidence type="ECO:0000313" key="2">
    <source>
        <dbReference type="EMBL" id="KAL0475613.1"/>
    </source>
</evidence>
<evidence type="ECO:0000256" key="1">
    <source>
        <dbReference type="SAM" id="MobiDB-lite"/>
    </source>
</evidence>
<dbReference type="EMBL" id="JAVLET010000001">
    <property type="protein sequence ID" value="KAL0475613.1"/>
    <property type="molecule type" value="Genomic_DNA"/>
</dbReference>
<evidence type="ECO:0000313" key="3">
    <source>
        <dbReference type="Proteomes" id="UP001451303"/>
    </source>
</evidence>
<comment type="caution">
    <text evidence="2">The sequence shown here is derived from an EMBL/GenBank/DDBJ whole genome shotgun (WGS) entry which is preliminary data.</text>
</comment>
<feature type="region of interest" description="Disordered" evidence="1">
    <location>
        <begin position="148"/>
        <end position="179"/>
    </location>
</feature>
<feature type="region of interest" description="Disordered" evidence="1">
    <location>
        <begin position="211"/>
        <end position="260"/>
    </location>
</feature>
<name>A0ABR3DSF9_NEUIN</name>
<sequence>MQSVGADCWWDKVDVFGNSQTLPPHGVRQSDQVGEGKDWELRIRNRGMDEAIWAMLPFLGCFGPKRFPKEAVKRSGGGELPKPEACELRPCEWAGAEILRLVPSNRNLKTTGLDEDGPPEVLTCCFAPSVSPPAEGTVAREKKRHYNLPSIFQQRPRGRRGKEARGDPGVPSSASNGPKRVRCMHQGHFFILIGQPLACLQDHSDVRKITPARHDNDGTVRGALPFQTTGKGRHREQGERSIMNRGPDFRNYRGPKSPGGAQRALITVQFRPGALER</sequence>
<organism evidence="2 3">
    <name type="scientific">Neurospora intermedia</name>
    <dbReference type="NCBI Taxonomy" id="5142"/>
    <lineage>
        <taxon>Eukaryota</taxon>
        <taxon>Fungi</taxon>
        <taxon>Dikarya</taxon>
        <taxon>Ascomycota</taxon>
        <taxon>Pezizomycotina</taxon>
        <taxon>Sordariomycetes</taxon>
        <taxon>Sordariomycetidae</taxon>
        <taxon>Sordariales</taxon>
        <taxon>Sordariaceae</taxon>
        <taxon>Neurospora</taxon>
    </lineage>
</organism>
<gene>
    <name evidence="2" type="ORF">QR685DRAFT_568375</name>
</gene>
<reference evidence="2 3" key="1">
    <citation type="submission" date="2023-09" db="EMBL/GenBank/DDBJ databases">
        <title>Multi-omics analysis of a traditional fermented food reveals byproduct-associated fungal strains for waste-to-food upcycling.</title>
        <authorList>
            <consortium name="Lawrence Berkeley National Laboratory"/>
            <person name="Rekdal V.M."/>
            <person name="Villalobos-Escobedo J.M."/>
            <person name="Rodriguez-Valeron N."/>
            <person name="Garcia M.O."/>
            <person name="Vasquez D.P."/>
            <person name="Damayanti I."/>
            <person name="Sorensen P.M."/>
            <person name="Baidoo E.E."/>
            <person name="De Carvalho A.C."/>
            <person name="Riley R."/>
            <person name="Lipzen A."/>
            <person name="He G."/>
            <person name="Yan M."/>
            <person name="Haridas S."/>
            <person name="Daum C."/>
            <person name="Yoshinaga Y."/>
            <person name="Ng V."/>
            <person name="Grigoriev I.V."/>
            <person name="Munk R."/>
            <person name="Nuraida L."/>
            <person name="Wijaya C.H."/>
            <person name="Morales P.-C."/>
            <person name="Keasling J.D."/>
        </authorList>
    </citation>
    <scope>NUCLEOTIDE SEQUENCE [LARGE SCALE GENOMIC DNA]</scope>
    <source>
        <strain evidence="2 3">FGSC 2613</strain>
    </source>
</reference>
<accession>A0ABR3DSF9</accession>
<protein>
    <submittedName>
        <fullName evidence="2">Uncharacterized protein</fullName>
    </submittedName>
</protein>
<dbReference type="Proteomes" id="UP001451303">
    <property type="component" value="Unassembled WGS sequence"/>
</dbReference>